<evidence type="ECO:0000256" key="1">
    <source>
        <dbReference type="ARBA" id="ARBA00022729"/>
    </source>
</evidence>
<keyword evidence="1" id="KW-0732">Signal</keyword>
<dbReference type="InterPro" id="IPR025232">
    <property type="entry name" value="DUF4174"/>
</dbReference>
<keyword evidence="4" id="KW-1185">Reference proteome</keyword>
<dbReference type="AlphaFoldDB" id="A0A7W2FMD3"/>
<protein>
    <submittedName>
        <fullName evidence="3">DUF4174 domain-containing protein</fullName>
    </submittedName>
</protein>
<feature type="domain" description="DUF4174" evidence="2">
    <location>
        <begin position="26"/>
        <end position="135"/>
    </location>
</feature>
<name>A0A7W2FMD3_9VIBR</name>
<evidence type="ECO:0000313" key="4">
    <source>
        <dbReference type="Proteomes" id="UP000571701"/>
    </source>
</evidence>
<organism evidence="3 4">
    <name type="scientific">Vibrio marinisediminis</name>
    <dbReference type="NCBI Taxonomy" id="2758441"/>
    <lineage>
        <taxon>Bacteria</taxon>
        <taxon>Pseudomonadati</taxon>
        <taxon>Pseudomonadota</taxon>
        <taxon>Gammaproteobacteria</taxon>
        <taxon>Vibrionales</taxon>
        <taxon>Vibrionaceae</taxon>
        <taxon>Vibrio</taxon>
    </lineage>
</organism>
<evidence type="ECO:0000313" key="3">
    <source>
        <dbReference type="EMBL" id="MBA5760755.1"/>
    </source>
</evidence>
<sequence>MLRLSAFILAILTSVWAMAYPSYGQRWPHRSVFYFAPTQDKHVEQFILDTLLNDCALSERDVVTIIVTQDGYSKPSWIEKQFDITTLFSLFQVNPKEHTAILIGKDGAEKMRWGKTTDWHKVKQTIDNMPLRQQEMKNKADPCSI</sequence>
<accession>A0A7W2FMD3</accession>
<dbReference type="EMBL" id="JACFYF010000001">
    <property type="protein sequence ID" value="MBA5760755.1"/>
    <property type="molecule type" value="Genomic_DNA"/>
</dbReference>
<proteinExistence type="predicted"/>
<evidence type="ECO:0000259" key="2">
    <source>
        <dbReference type="Pfam" id="PF13778"/>
    </source>
</evidence>
<reference evidence="3 4" key="1">
    <citation type="submission" date="2020-07" db="EMBL/GenBank/DDBJ databases">
        <title>Vibrio marinisediminis sp. nov., isolated from marine sediment.</title>
        <authorList>
            <person name="Ji X."/>
        </authorList>
    </citation>
    <scope>NUCLEOTIDE SEQUENCE [LARGE SCALE GENOMIC DNA]</scope>
    <source>
        <strain evidence="3 4">404</strain>
    </source>
</reference>
<gene>
    <name evidence="3" type="ORF">H2O73_00200</name>
</gene>
<comment type="caution">
    <text evidence="3">The sequence shown here is derived from an EMBL/GenBank/DDBJ whole genome shotgun (WGS) entry which is preliminary data.</text>
</comment>
<dbReference type="Proteomes" id="UP000571701">
    <property type="component" value="Unassembled WGS sequence"/>
</dbReference>
<dbReference type="Pfam" id="PF13778">
    <property type="entry name" value="DUF4174"/>
    <property type="match status" value="1"/>
</dbReference>